<gene>
    <name evidence="2" type="ORF">GA0070609_4757</name>
</gene>
<evidence type="ECO:0000313" key="2">
    <source>
        <dbReference type="EMBL" id="SCG72806.1"/>
    </source>
</evidence>
<keyword evidence="3" id="KW-1185">Reference proteome</keyword>
<dbReference type="AlphaFoldDB" id="A0A1C5JS11"/>
<dbReference type="Proteomes" id="UP000198217">
    <property type="component" value="Chromosome I"/>
</dbReference>
<feature type="region of interest" description="Disordered" evidence="1">
    <location>
        <begin position="1"/>
        <end position="85"/>
    </location>
</feature>
<organism evidence="2 3">
    <name type="scientific">Micromonospora echinaurantiaca</name>
    <dbReference type="NCBI Taxonomy" id="47857"/>
    <lineage>
        <taxon>Bacteria</taxon>
        <taxon>Bacillati</taxon>
        <taxon>Actinomycetota</taxon>
        <taxon>Actinomycetes</taxon>
        <taxon>Micromonosporales</taxon>
        <taxon>Micromonosporaceae</taxon>
        <taxon>Micromonospora</taxon>
    </lineage>
</organism>
<name>A0A1C5JS11_9ACTN</name>
<proteinExistence type="predicted"/>
<feature type="compositionally biased region" description="Basic and acidic residues" evidence="1">
    <location>
        <begin position="15"/>
        <end position="24"/>
    </location>
</feature>
<feature type="compositionally biased region" description="Basic and acidic residues" evidence="1">
    <location>
        <begin position="64"/>
        <end position="85"/>
    </location>
</feature>
<evidence type="ECO:0000256" key="1">
    <source>
        <dbReference type="SAM" id="MobiDB-lite"/>
    </source>
</evidence>
<evidence type="ECO:0000313" key="3">
    <source>
        <dbReference type="Proteomes" id="UP000198217"/>
    </source>
</evidence>
<sequence>MRSGRRTGYAPPMGSHKENKHDPGGESARGRRHPGSGARGHQGSPVEHSPKARHLHTATGSAGSERDQGRAKVEGADRVQRQGTG</sequence>
<protein>
    <submittedName>
        <fullName evidence="2">Uncharacterized protein</fullName>
    </submittedName>
</protein>
<dbReference type="EMBL" id="LT607750">
    <property type="protein sequence ID" value="SCG72806.1"/>
    <property type="molecule type" value="Genomic_DNA"/>
</dbReference>
<reference evidence="2 3" key="1">
    <citation type="submission" date="2016-06" db="EMBL/GenBank/DDBJ databases">
        <authorList>
            <person name="Kjaerup R.B."/>
            <person name="Dalgaard T.S."/>
            <person name="Juul-Madsen H.R."/>
        </authorList>
    </citation>
    <scope>NUCLEOTIDE SEQUENCE [LARGE SCALE GENOMIC DNA]</scope>
    <source>
        <strain evidence="2 3">DSM 43904</strain>
    </source>
</reference>
<accession>A0A1C5JS11</accession>